<dbReference type="GO" id="GO:0015031">
    <property type="term" value="P:protein transport"/>
    <property type="evidence" value="ECO:0007669"/>
    <property type="project" value="UniProtKB-KW"/>
</dbReference>
<keyword evidence="7" id="KW-0653">Protein transport</keyword>
<dbReference type="AlphaFoldDB" id="A0A9P7Z0I7"/>
<evidence type="ECO:0000256" key="11">
    <source>
        <dbReference type="ARBA" id="ARBA00023136"/>
    </source>
</evidence>
<keyword evidence="6" id="KW-0509">mRNA transport</keyword>
<evidence type="ECO:0000313" key="14">
    <source>
        <dbReference type="EMBL" id="KAG9243041.1"/>
    </source>
</evidence>
<gene>
    <name evidence="14" type="ORF">BJ878DRAFT_463171</name>
</gene>
<evidence type="ECO:0000256" key="3">
    <source>
        <dbReference type="ARBA" id="ARBA00005760"/>
    </source>
</evidence>
<comment type="subcellular location">
    <subcellularLocation>
        <location evidence="1">Nucleus membrane</location>
        <topology evidence="1">Multi-pass membrane protein</topology>
    </subcellularLocation>
    <subcellularLocation>
        <location evidence="2">Nucleus</location>
        <location evidence="2">Nuclear pore complex</location>
    </subcellularLocation>
</comment>
<accession>A0A9P7Z0I7</accession>
<comment type="similarity">
    <text evidence="3">Belongs to the NDC1 family.</text>
</comment>
<dbReference type="GO" id="GO:0070762">
    <property type="term" value="C:nuclear pore transmembrane ring"/>
    <property type="evidence" value="ECO:0007669"/>
    <property type="project" value="TreeGrafter"/>
</dbReference>
<evidence type="ECO:0000256" key="12">
    <source>
        <dbReference type="ARBA" id="ARBA00023242"/>
    </source>
</evidence>
<dbReference type="GO" id="GO:0051028">
    <property type="term" value="P:mRNA transport"/>
    <property type="evidence" value="ECO:0007669"/>
    <property type="project" value="UniProtKB-KW"/>
</dbReference>
<dbReference type="GO" id="GO:0005816">
    <property type="term" value="C:spindle pole body"/>
    <property type="evidence" value="ECO:0007669"/>
    <property type="project" value="TreeGrafter"/>
</dbReference>
<dbReference type="PANTHER" id="PTHR13269">
    <property type="entry name" value="NUCLEOPORIN NDC1"/>
    <property type="match status" value="1"/>
</dbReference>
<sequence>MPPPLRIRPYKDFLTPALHRRFVMGMVSFLGFCYLEALMIGEWNSLFWSWFPLGRAGIRTLLLFIPGLMIFVLRVAQLHVGIRTSNSSWETFKTYVFRPQTIHTLVWYSASAYLYSEVYIWSQSVEADMNRIKIQKKTERPVLNERPIYLTSFMLFLAVVQTVFHLYDDYDQIDMASMKNKPAAKPGQQVETIIPASKQMRAKLPQLLARSAVRAAAMSAASPFIYSFTVRNFAWSFTRFFARVFWNLPKSGALPSIGPFHWSVLIRTCSSGFLLIMLWEVSNALFSAHVAQEPLKNDRPITYESKDPNGSLLTGLKGQKLQTRAFAFRELVYIAQDFQGRRKNIFEDIDRRGGTTWTQILNACLDVITCVNSRIDSYNFPAVAELGVAAEEPQSTLQRIGKPLKDGFDRPGDIFNTPPRTTSTGAGIVQAVGSFAKSHGHSPEAKFRARKLIEQAESVVITPEQQNAGLGTLFKQWAAKLLQYEVGKPFRQEFRRRIAVITLGSPYGDVGVIVDAVDSLTKLAVFSLAEDHFGNVQRDIRIIIQTFTNTIRKLENFKASLSFHWTDVEKKRESPEVDEVLTALRGGLEQLITSFGGYSKDLRLSPTDLRLAQEAATPARPQMEQVQI</sequence>
<dbReference type="InterPro" id="IPR019049">
    <property type="entry name" value="Nucleoporin_prot_Ndc1/Nup"/>
</dbReference>
<evidence type="ECO:0000256" key="7">
    <source>
        <dbReference type="ARBA" id="ARBA00022927"/>
    </source>
</evidence>
<keyword evidence="5 13" id="KW-0812">Transmembrane</keyword>
<feature type="transmembrane region" description="Helical" evidence="13">
    <location>
        <begin position="61"/>
        <end position="82"/>
    </location>
</feature>
<evidence type="ECO:0000313" key="15">
    <source>
        <dbReference type="Proteomes" id="UP000887226"/>
    </source>
</evidence>
<dbReference type="Pfam" id="PF09531">
    <property type="entry name" value="Ndc1_Nup"/>
    <property type="match status" value="1"/>
</dbReference>
<dbReference type="GO" id="GO:0106166">
    <property type="term" value="F:spindle pole body-nuclear membrane anchor activity"/>
    <property type="evidence" value="ECO:0007669"/>
    <property type="project" value="TreeGrafter"/>
</dbReference>
<dbReference type="EMBL" id="MU254011">
    <property type="protein sequence ID" value="KAG9243041.1"/>
    <property type="molecule type" value="Genomic_DNA"/>
</dbReference>
<keyword evidence="11 13" id="KW-0472">Membrane</keyword>
<evidence type="ECO:0000256" key="2">
    <source>
        <dbReference type="ARBA" id="ARBA00004567"/>
    </source>
</evidence>
<name>A0A9P7Z0I7_9HELO</name>
<proteinExistence type="inferred from homology"/>
<comment type="caution">
    <text evidence="14">The sequence shown here is derived from an EMBL/GenBank/DDBJ whole genome shotgun (WGS) entry which is preliminary data.</text>
</comment>
<dbReference type="Proteomes" id="UP000887226">
    <property type="component" value="Unassembled WGS sequence"/>
</dbReference>
<keyword evidence="12" id="KW-0539">Nucleus</keyword>
<dbReference type="OrthoDB" id="67850at2759"/>
<keyword evidence="9" id="KW-0811">Translocation</keyword>
<keyword evidence="8 13" id="KW-1133">Transmembrane helix</keyword>
<evidence type="ECO:0000256" key="6">
    <source>
        <dbReference type="ARBA" id="ARBA00022816"/>
    </source>
</evidence>
<evidence type="ECO:0000256" key="4">
    <source>
        <dbReference type="ARBA" id="ARBA00022448"/>
    </source>
</evidence>
<evidence type="ECO:0000256" key="1">
    <source>
        <dbReference type="ARBA" id="ARBA00004232"/>
    </source>
</evidence>
<reference evidence="14" key="1">
    <citation type="journal article" date="2021" name="IMA Fungus">
        <title>Genomic characterization of three marine fungi, including Emericellopsis atlantica sp. nov. with signatures of a generalist lifestyle and marine biomass degradation.</title>
        <authorList>
            <person name="Hagestad O.C."/>
            <person name="Hou L."/>
            <person name="Andersen J.H."/>
            <person name="Hansen E.H."/>
            <person name="Altermark B."/>
            <person name="Li C."/>
            <person name="Kuhnert E."/>
            <person name="Cox R.J."/>
            <person name="Crous P.W."/>
            <person name="Spatafora J.W."/>
            <person name="Lail K."/>
            <person name="Amirebrahimi M."/>
            <person name="Lipzen A."/>
            <person name="Pangilinan J."/>
            <person name="Andreopoulos W."/>
            <person name="Hayes R.D."/>
            <person name="Ng V."/>
            <person name="Grigoriev I.V."/>
            <person name="Jackson S.A."/>
            <person name="Sutton T.D.S."/>
            <person name="Dobson A.D.W."/>
            <person name="Rama T."/>
        </authorList>
    </citation>
    <scope>NUCLEOTIDE SEQUENCE</scope>
    <source>
        <strain evidence="14">TRa3180A</strain>
    </source>
</reference>
<keyword evidence="15" id="KW-1185">Reference proteome</keyword>
<protein>
    <submittedName>
        <fullName evidence="14">Nuclear envelope protein</fullName>
    </submittedName>
</protein>
<feature type="transmembrane region" description="Helical" evidence="13">
    <location>
        <begin position="148"/>
        <end position="167"/>
    </location>
</feature>
<evidence type="ECO:0000256" key="5">
    <source>
        <dbReference type="ARBA" id="ARBA00022692"/>
    </source>
</evidence>
<evidence type="ECO:0000256" key="9">
    <source>
        <dbReference type="ARBA" id="ARBA00023010"/>
    </source>
</evidence>
<keyword evidence="10" id="KW-0906">Nuclear pore complex</keyword>
<evidence type="ECO:0000256" key="13">
    <source>
        <dbReference type="SAM" id="Phobius"/>
    </source>
</evidence>
<feature type="transmembrane region" description="Helical" evidence="13">
    <location>
        <begin position="21"/>
        <end position="41"/>
    </location>
</feature>
<organism evidence="14 15">
    <name type="scientific">Calycina marina</name>
    <dbReference type="NCBI Taxonomy" id="1763456"/>
    <lineage>
        <taxon>Eukaryota</taxon>
        <taxon>Fungi</taxon>
        <taxon>Dikarya</taxon>
        <taxon>Ascomycota</taxon>
        <taxon>Pezizomycotina</taxon>
        <taxon>Leotiomycetes</taxon>
        <taxon>Helotiales</taxon>
        <taxon>Pezizellaceae</taxon>
        <taxon>Calycina</taxon>
    </lineage>
</organism>
<evidence type="ECO:0000256" key="8">
    <source>
        <dbReference type="ARBA" id="ARBA00022989"/>
    </source>
</evidence>
<evidence type="ECO:0000256" key="10">
    <source>
        <dbReference type="ARBA" id="ARBA00023132"/>
    </source>
</evidence>
<keyword evidence="4" id="KW-0813">Transport</keyword>
<dbReference type="GO" id="GO:0070631">
    <property type="term" value="P:spindle pole body localization"/>
    <property type="evidence" value="ECO:0007669"/>
    <property type="project" value="TreeGrafter"/>
</dbReference>
<dbReference type="GO" id="GO:0006999">
    <property type="term" value="P:nuclear pore organization"/>
    <property type="evidence" value="ECO:0007669"/>
    <property type="project" value="TreeGrafter"/>
</dbReference>
<dbReference type="GO" id="GO:0031965">
    <property type="term" value="C:nuclear membrane"/>
    <property type="evidence" value="ECO:0007669"/>
    <property type="project" value="UniProtKB-SubCell"/>
</dbReference>
<dbReference type="PANTHER" id="PTHR13269:SF6">
    <property type="entry name" value="NUCLEOPORIN NDC1"/>
    <property type="match status" value="1"/>
</dbReference>